<comment type="pathway">
    <text evidence="3 8">Metabolic intermediate biosynthesis; chorismate biosynthesis; chorismate from D-erythrose 4-phosphate and phosphoenolpyruvate: step 3/7.</text>
</comment>
<feature type="binding site" evidence="8 10">
    <location>
        <position position="90"/>
    </location>
    <ligand>
        <name>substrate</name>
    </ligand>
</feature>
<evidence type="ECO:0000313" key="12">
    <source>
        <dbReference type="EMBL" id="MDQ0289948.1"/>
    </source>
</evidence>
<dbReference type="PIRSF" id="PIRSF001399">
    <property type="entry name" value="DHquinase_II"/>
    <property type="match status" value="1"/>
</dbReference>
<dbReference type="EMBL" id="JAUSVL010000001">
    <property type="protein sequence ID" value="MDQ0289948.1"/>
    <property type="molecule type" value="Genomic_DNA"/>
</dbReference>
<evidence type="ECO:0000256" key="5">
    <source>
        <dbReference type="ARBA" id="ARBA00011193"/>
    </source>
</evidence>
<feature type="active site" description="Proton donor" evidence="8 9">
    <location>
        <position position="103"/>
    </location>
</feature>
<dbReference type="GO" id="GO:0009073">
    <property type="term" value="P:aromatic amino acid family biosynthetic process"/>
    <property type="evidence" value="ECO:0007669"/>
    <property type="project" value="UniProtKB-KW"/>
</dbReference>
<comment type="similarity">
    <text evidence="4 8">Belongs to the type-II 3-dehydroquinase family.</text>
</comment>
<feature type="active site" description="Proton acceptor" evidence="8 9">
    <location>
        <position position="26"/>
    </location>
</feature>
<evidence type="ECO:0000256" key="3">
    <source>
        <dbReference type="ARBA" id="ARBA00004902"/>
    </source>
</evidence>
<dbReference type="GO" id="GO:0003855">
    <property type="term" value="F:3-dehydroquinate dehydratase activity"/>
    <property type="evidence" value="ECO:0007669"/>
    <property type="project" value="UniProtKB-UniRule"/>
</dbReference>
<keyword evidence="8" id="KW-0028">Amino-acid biosynthesis</keyword>
<reference evidence="12" key="1">
    <citation type="submission" date="2023-07" db="EMBL/GenBank/DDBJ databases">
        <title>Genomic Encyclopedia of Type Strains, Phase IV (KMG-IV): sequencing the most valuable type-strain genomes for metagenomic binning, comparative biology and taxonomic classification.</title>
        <authorList>
            <person name="Goeker M."/>
        </authorList>
    </citation>
    <scope>NUCLEOTIDE SEQUENCE</scope>
    <source>
        <strain evidence="12">DSM 24202</strain>
    </source>
</reference>
<keyword evidence="13" id="KW-1185">Reference proteome</keyword>
<evidence type="ECO:0000256" key="6">
    <source>
        <dbReference type="ARBA" id="ARBA00012060"/>
    </source>
</evidence>
<evidence type="ECO:0000256" key="2">
    <source>
        <dbReference type="ARBA" id="ARBA00003924"/>
    </source>
</evidence>
<gene>
    <name evidence="8" type="primary">aroQ</name>
    <name evidence="12" type="ORF">J3R75_002055</name>
</gene>
<feature type="site" description="Transition state stabilizer" evidence="8 11">
    <location>
        <position position="21"/>
    </location>
</feature>
<proteinExistence type="inferred from homology"/>
<dbReference type="NCBIfam" id="NF003805">
    <property type="entry name" value="PRK05395.1-2"/>
    <property type="match status" value="1"/>
</dbReference>
<dbReference type="InterPro" id="IPR001874">
    <property type="entry name" value="DHquinase_II"/>
</dbReference>
<dbReference type="CDD" id="cd00466">
    <property type="entry name" value="DHQase_II"/>
    <property type="match status" value="1"/>
</dbReference>
<evidence type="ECO:0000256" key="7">
    <source>
        <dbReference type="ARBA" id="ARBA00023239"/>
    </source>
</evidence>
<dbReference type="Gene3D" id="3.40.50.9100">
    <property type="entry name" value="Dehydroquinase, class II"/>
    <property type="match status" value="1"/>
</dbReference>
<dbReference type="GO" id="GO:0008652">
    <property type="term" value="P:amino acid biosynthetic process"/>
    <property type="evidence" value="ECO:0007669"/>
    <property type="project" value="UniProtKB-KW"/>
</dbReference>
<accession>A0AAE4APG6</accession>
<sequence length="152" mass="16478">MKTAWRILVLNGPNLQLLGRREPGVYGSAGLADVEARLAAVAVEMGLELTCRQSNHEGMLLDWIGGVPGHFDGLVINAGAYTHSSIALRDAIAGVKVPACEVHISNVFARESFRHVSYLSAVCVGQMCGFGTDTYEWGLRALVRWLDTHVTK</sequence>
<dbReference type="GO" id="GO:0009423">
    <property type="term" value="P:chorismate biosynthetic process"/>
    <property type="evidence" value="ECO:0007669"/>
    <property type="project" value="UniProtKB-UniRule"/>
</dbReference>
<dbReference type="InterPro" id="IPR036441">
    <property type="entry name" value="DHquinase_II_sf"/>
</dbReference>
<feature type="binding site" evidence="8 10">
    <location>
        <position position="77"/>
    </location>
    <ligand>
        <name>substrate</name>
    </ligand>
</feature>
<dbReference type="SUPFAM" id="SSF52304">
    <property type="entry name" value="Type II 3-dehydroquinate dehydratase"/>
    <property type="match status" value="1"/>
</dbReference>
<comment type="function">
    <text evidence="2 8">Catalyzes a trans-dehydration via an enolate intermediate.</text>
</comment>
<evidence type="ECO:0000256" key="8">
    <source>
        <dbReference type="HAMAP-Rule" id="MF_00169"/>
    </source>
</evidence>
<dbReference type="PANTHER" id="PTHR21272:SF3">
    <property type="entry name" value="CATABOLIC 3-DEHYDROQUINASE"/>
    <property type="match status" value="1"/>
</dbReference>
<keyword evidence="7 8" id="KW-0456">Lyase</keyword>
<feature type="binding site" evidence="8 10">
    <location>
        <position position="83"/>
    </location>
    <ligand>
        <name>substrate</name>
    </ligand>
</feature>
<dbReference type="EC" id="4.2.1.10" evidence="6 8"/>
<feature type="binding site" evidence="8 10">
    <location>
        <begin position="104"/>
        <end position="105"/>
    </location>
    <ligand>
        <name>substrate</name>
    </ligand>
</feature>
<dbReference type="GO" id="GO:0019631">
    <property type="term" value="P:quinate catabolic process"/>
    <property type="evidence" value="ECO:0007669"/>
    <property type="project" value="TreeGrafter"/>
</dbReference>
<evidence type="ECO:0000256" key="4">
    <source>
        <dbReference type="ARBA" id="ARBA00011037"/>
    </source>
</evidence>
<dbReference type="Pfam" id="PF01220">
    <property type="entry name" value="DHquinase_II"/>
    <property type="match status" value="1"/>
</dbReference>
<feature type="binding site" evidence="8 10">
    <location>
        <position position="114"/>
    </location>
    <ligand>
        <name>substrate</name>
    </ligand>
</feature>
<protein>
    <recommendedName>
        <fullName evidence="6 8">3-dehydroquinate dehydratase</fullName>
        <shortName evidence="8">3-dehydroquinase</shortName>
        <ecNumber evidence="6 8">4.2.1.10</ecNumber>
    </recommendedName>
    <alternativeName>
        <fullName evidence="8">Type II DHQase</fullName>
    </alternativeName>
</protein>
<dbReference type="NCBIfam" id="NF003807">
    <property type="entry name" value="PRK05395.1-4"/>
    <property type="match status" value="1"/>
</dbReference>
<evidence type="ECO:0000313" key="13">
    <source>
        <dbReference type="Proteomes" id="UP001238163"/>
    </source>
</evidence>
<dbReference type="AlphaFoldDB" id="A0AAE4APG6"/>
<dbReference type="NCBIfam" id="NF003806">
    <property type="entry name" value="PRK05395.1-3"/>
    <property type="match status" value="1"/>
</dbReference>
<evidence type="ECO:0000256" key="10">
    <source>
        <dbReference type="PIRSR" id="PIRSR001399-2"/>
    </source>
</evidence>
<evidence type="ECO:0000256" key="1">
    <source>
        <dbReference type="ARBA" id="ARBA00001864"/>
    </source>
</evidence>
<keyword evidence="8" id="KW-0057">Aromatic amino acid biosynthesis</keyword>
<dbReference type="HAMAP" id="MF_00169">
    <property type="entry name" value="AroQ"/>
    <property type="match status" value="1"/>
</dbReference>
<evidence type="ECO:0000256" key="9">
    <source>
        <dbReference type="PIRSR" id="PIRSR001399-1"/>
    </source>
</evidence>
<comment type="caution">
    <text evidence="12">The sequence shown here is derived from an EMBL/GenBank/DDBJ whole genome shotgun (WGS) entry which is preliminary data.</text>
</comment>
<name>A0AAE4APG6_9BACT</name>
<evidence type="ECO:0000256" key="11">
    <source>
        <dbReference type="PIRSR" id="PIRSR001399-3"/>
    </source>
</evidence>
<dbReference type="RefSeq" id="WP_307261383.1">
    <property type="nucleotide sequence ID" value="NZ_JAUSVL010000001.1"/>
</dbReference>
<dbReference type="NCBIfam" id="TIGR01088">
    <property type="entry name" value="aroQ"/>
    <property type="match status" value="1"/>
</dbReference>
<dbReference type="PANTHER" id="PTHR21272">
    <property type="entry name" value="CATABOLIC 3-DEHYDROQUINASE"/>
    <property type="match status" value="1"/>
</dbReference>
<comment type="subunit">
    <text evidence="5 8">Homododecamer.</text>
</comment>
<dbReference type="InterPro" id="IPR018509">
    <property type="entry name" value="DHquinase_II_CS"/>
</dbReference>
<dbReference type="PROSITE" id="PS01029">
    <property type="entry name" value="DEHYDROQUINASE_II"/>
    <property type="match status" value="1"/>
</dbReference>
<organism evidence="12 13">
    <name type="scientific">Oligosphaera ethanolica</name>
    <dbReference type="NCBI Taxonomy" id="760260"/>
    <lineage>
        <taxon>Bacteria</taxon>
        <taxon>Pseudomonadati</taxon>
        <taxon>Lentisphaerota</taxon>
        <taxon>Oligosphaeria</taxon>
        <taxon>Oligosphaerales</taxon>
        <taxon>Oligosphaeraceae</taxon>
        <taxon>Oligosphaera</taxon>
    </lineage>
</organism>
<comment type="catalytic activity">
    <reaction evidence="1 8">
        <text>3-dehydroquinate = 3-dehydroshikimate + H2O</text>
        <dbReference type="Rhea" id="RHEA:21096"/>
        <dbReference type="ChEBI" id="CHEBI:15377"/>
        <dbReference type="ChEBI" id="CHEBI:16630"/>
        <dbReference type="ChEBI" id="CHEBI:32364"/>
        <dbReference type="EC" id="4.2.1.10"/>
    </reaction>
</comment>
<dbReference type="Proteomes" id="UP001238163">
    <property type="component" value="Unassembled WGS sequence"/>
</dbReference>